<gene>
    <name evidence="5 8" type="primary">truB</name>
    <name evidence="8" type="ORF">FTRO_0011350</name>
</gene>
<dbReference type="CDD" id="cd02573">
    <property type="entry name" value="PseudoU_synth_EcTruB"/>
    <property type="match status" value="1"/>
</dbReference>
<dbReference type="InterPro" id="IPR032819">
    <property type="entry name" value="TruB_C"/>
</dbReference>
<dbReference type="GO" id="GO:0031119">
    <property type="term" value="P:tRNA pseudouridine synthesis"/>
    <property type="evidence" value="ECO:0007669"/>
    <property type="project" value="UniProtKB-UniRule"/>
</dbReference>
<feature type="domain" description="Pseudouridine synthase II N-terminal" evidence="6">
    <location>
        <begin position="31"/>
        <end position="187"/>
    </location>
</feature>
<accession>A0A3F3GWB0</accession>
<dbReference type="EMBL" id="DF968078">
    <property type="protein sequence ID" value="GAP03591.1"/>
    <property type="molecule type" value="Genomic_DNA"/>
</dbReference>
<comment type="catalytic activity">
    <reaction evidence="1 5">
        <text>uridine(55) in tRNA = pseudouridine(55) in tRNA</text>
        <dbReference type="Rhea" id="RHEA:42532"/>
        <dbReference type="Rhea" id="RHEA-COMP:10101"/>
        <dbReference type="Rhea" id="RHEA-COMP:10102"/>
        <dbReference type="ChEBI" id="CHEBI:65314"/>
        <dbReference type="ChEBI" id="CHEBI:65315"/>
        <dbReference type="EC" id="5.4.99.25"/>
    </reaction>
</comment>
<reference evidence="8" key="1">
    <citation type="journal article" date="2015" name="BMC Genomics">
        <title>Comparative genomics of Fructobacillus spp. and Leuconostoc spp. reveals niche-specific evolution of Fructobacillus spp.</title>
        <authorList>
            <person name="Endo A."/>
            <person name="Tanizawa Y."/>
            <person name="Tanaka N."/>
            <person name="Maeno S."/>
            <person name="Kumar H."/>
            <person name="Shiwa Y."/>
            <person name="Okada S."/>
            <person name="Yoshikawa H."/>
            <person name="Dicks L."/>
            <person name="Nakagawa J."/>
            <person name="Arita M."/>
        </authorList>
    </citation>
    <scope>NUCLEOTIDE SEQUENCE [LARGE SCALE GENOMIC DNA]</scope>
    <source>
        <strain evidence="8">F214-1</strain>
    </source>
</reference>
<comment type="function">
    <text evidence="5">Responsible for synthesis of pseudouridine from uracil-55 in the psi GC loop of transfer RNAs.</text>
</comment>
<comment type="similarity">
    <text evidence="2 5">Belongs to the pseudouridine synthase TruB family. Type 1 subfamily.</text>
</comment>
<feature type="active site" description="Nucleophile" evidence="5">
    <location>
        <position position="46"/>
    </location>
</feature>
<protein>
    <recommendedName>
        <fullName evidence="5">tRNA pseudouridine synthase B</fullName>
        <ecNumber evidence="5">5.4.99.25</ecNumber>
    </recommendedName>
    <alternativeName>
        <fullName evidence="5">tRNA pseudouridine(55) synthase</fullName>
        <shortName evidence="5">Psi55 synthase</shortName>
    </alternativeName>
    <alternativeName>
        <fullName evidence="5">tRNA pseudouridylate synthase</fullName>
    </alternativeName>
    <alternativeName>
        <fullName evidence="5">tRNA-uridine isomerase</fullName>
    </alternativeName>
</protein>
<evidence type="ECO:0000256" key="5">
    <source>
        <dbReference type="HAMAP-Rule" id="MF_01080"/>
    </source>
</evidence>
<evidence type="ECO:0000259" key="7">
    <source>
        <dbReference type="Pfam" id="PF16198"/>
    </source>
</evidence>
<dbReference type="Gene3D" id="3.30.2350.10">
    <property type="entry name" value="Pseudouridine synthase"/>
    <property type="match status" value="1"/>
</dbReference>
<organism evidence="8">
    <name type="scientific">Fructobacillus tropaeoli</name>
    <dbReference type="NCBI Taxonomy" id="709323"/>
    <lineage>
        <taxon>Bacteria</taxon>
        <taxon>Bacillati</taxon>
        <taxon>Bacillota</taxon>
        <taxon>Bacilli</taxon>
        <taxon>Lactobacillales</taxon>
        <taxon>Lactobacillaceae</taxon>
        <taxon>Fructobacillus</taxon>
    </lineage>
</organism>
<keyword evidence="3 5" id="KW-0819">tRNA processing</keyword>
<evidence type="ECO:0000313" key="8">
    <source>
        <dbReference type="EMBL" id="GAP03591.1"/>
    </source>
</evidence>
<sequence>MATEKHPELSGLLVVNKPKEMSSFGVVARLRRVTGQKKIGHAGTLDPNVEGVLVVALGKATKLIDLLQSRPKTYTGTVTFGYATESQDADGVVVEEKPLTAAIDQGQLDAARADLTGDIIQIPPIYSAVKVNGKRLYEYARAGEEVELPKREATIYRFDQTSPLTWVEGQPYQQMDFLAQVSKGTYIRTLAYDLGQKLGLPATMTALKRTAGSGFTIDQAVPLDDLLAMDYSEILTHVHSIESVLTWPKKVLTQDEVFAVKNGQKIPVSTWSQNDAGYYQVYDQDQLLAVYAFDVDQNLWRSRYFFAQS</sequence>
<dbReference type="STRING" id="709323.GCA_001047135_00136"/>
<dbReference type="GO" id="GO:0003723">
    <property type="term" value="F:RNA binding"/>
    <property type="evidence" value="ECO:0007669"/>
    <property type="project" value="InterPro"/>
</dbReference>
<dbReference type="InterPro" id="IPR020103">
    <property type="entry name" value="PsdUridine_synth_cat_dom_sf"/>
</dbReference>
<dbReference type="GO" id="GO:1990481">
    <property type="term" value="P:mRNA pseudouridine synthesis"/>
    <property type="evidence" value="ECO:0007669"/>
    <property type="project" value="TreeGrafter"/>
</dbReference>
<evidence type="ECO:0000256" key="1">
    <source>
        <dbReference type="ARBA" id="ARBA00000385"/>
    </source>
</evidence>
<evidence type="ECO:0000256" key="4">
    <source>
        <dbReference type="ARBA" id="ARBA00023235"/>
    </source>
</evidence>
<dbReference type="RefSeq" id="WP_420889739.1">
    <property type="nucleotide sequence ID" value="NZ_DF968078.1"/>
</dbReference>
<name>A0A3F3GWB0_9LACO</name>
<dbReference type="SUPFAM" id="SSF55120">
    <property type="entry name" value="Pseudouridine synthase"/>
    <property type="match status" value="1"/>
</dbReference>
<dbReference type="GO" id="GO:0160148">
    <property type="term" value="F:tRNA pseudouridine(55) synthase activity"/>
    <property type="evidence" value="ECO:0007669"/>
    <property type="project" value="UniProtKB-EC"/>
</dbReference>
<dbReference type="Proteomes" id="UP000064514">
    <property type="component" value="Unassembled WGS sequence"/>
</dbReference>
<evidence type="ECO:0000256" key="2">
    <source>
        <dbReference type="ARBA" id="ARBA00005642"/>
    </source>
</evidence>
<dbReference type="Pfam" id="PF16198">
    <property type="entry name" value="TruB_C_2"/>
    <property type="match status" value="1"/>
</dbReference>
<keyword evidence="4 5" id="KW-0413">Isomerase</keyword>
<dbReference type="InterPro" id="IPR002501">
    <property type="entry name" value="PsdUridine_synth_N"/>
</dbReference>
<dbReference type="PANTHER" id="PTHR13767">
    <property type="entry name" value="TRNA-PSEUDOURIDINE SYNTHASE"/>
    <property type="match status" value="1"/>
</dbReference>
<dbReference type="HAMAP" id="MF_01080">
    <property type="entry name" value="TruB_bact"/>
    <property type="match status" value="1"/>
</dbReference>
<dbReference type="EC" id="5.4.99.25" evidence="5"/>
<dbReference type="Pfam" id="PF01509">
    <property type="entry name" value="TruB_N"/>
    <property type="match status" value="1"/>
</dbReference>
<evidence type="ECO:0000259" key="6">
    <source>
        <dbReference type="Pfam" id="PF01509"/>
    </source>
</evidence>
<dbReference type="InterPro" id="IPR014780">
    <property type="entry name" value="tRNA_psdUridine_synth_TruB"/>
</dbReference>
<dbReference type="NCBIfam" id="TIGR00431">
    <property type="entry name" value="TruB"/>
    <property type="match status" value="1"/>
</dbReference>
<feature type="domain" description="tRNA pseudouridylate synthase B C-terminal" evidence="7">
    <location>
        <begin position="188"/>
        <end position="243"/>
    </location>
</feature>
<dbReference type="AlphaFoldDB" id="A0A3F3GWB0"/>
<proteinExistence type="inferred from homology"/>
<evidence type="ECO:0000256" key="3">
    <source>
        <dbReference type="ARBA" id="ARBA00022694"/>
    </source>
</evidence>
<dbReference type="PANTHER" id="PTHR13767:SF2">
    <property type="entry name" value="PSEUDOURIDYLATE SYNTHASE TRUB1"/>
    <property type="match status" value="1"/>
</dbReference>